<dbReference type="InterPro" id="IPR016156">
    <property type="entry name" value="FAD/NAD-linked_Rdtase_dimer_sf"/>
</dbReference>
<dbReference type="EMBL" id="CP114767">
    <property type="protein sequence ID" value="WBA41332.1"/>
    <property type="molecule type" value="Genomic_DNA"/>
</dbReference>
<dbReference type="InterPro" id="IPR023753">
    <property type="entry name" value="FAD/NAD-binding_dom"/>
</dbReference>
<evidence type="ECO:0000313" key="11">
    <source>
        <dbReference type="EMBL" id="WBA41332.1"/>
    </source>
</evidence>
<comment type="cofactor">
    <cofactor evidence="1">
        <name>FAD</name>
        <dbReference type="ChEBI" id="CHEBI:57692"/>
    </cofactor>
</comment>
<evidence type="ECO:0000256" key="5">
    <source>
        <dbReference type="ARBA" id="ARBA00022827"/>
    </source>
</evidence>
<keyword evidence="4" id="KW-0479">Metal-binding</keyword>
<evidence type="ECO:0000256" key="8">
    <source>
        <dbReference type="ARBA" id="ARBA00023014"/>
    </source>
</evidence>
<keyword evidence="7" id="KW-0408">Iron</keyword>
<dbReference type="InterPro" id="IPR050446">
    <property type="entry name" value="FAD-oxidoreductase/Apoptosis"/>
</dbReference>
<dbReference type="PRINTS" id="PR00368">
    <property type="entry name" value="FADPNR"/>
</dbReference>
<dbReference type="SUPFAM" id="SSF55424">
    <property type="entry name" value="FAD/NAD-linked reductases, dimerisation (C-terminal) domain"/>
    <property type="match status" value="1"/>
</dbReference>
<dbReference type="Gene3D" id="3.30.390.30">
    <property type="match status" value="1"/>
</dbReference>
<dbReference type="Proteomes" id="UP001211005">
    <property type="component" value="Chromosome"/>
</dbReference>
<dbReference type="RefSeq" id="WP_269559408.1">
    <property type="nucleotide sequence ID" value="NZ_CP114767.1"/>
</dbReference>
<evidence type="ECO:0000256" key="9">
    <source>
        <dbReference type="SAM" id="MobiDB-lite"/>
    </source>
</evidence>
<reference evidence="11 12" key="1">
    <citation type="submission" date="2022-12" db="EMBL/GenBank/DDBJ databases">
        <title>Hymenobacter canadensis sp. nov. isolated from lake water of the Cambridge Bay, Canada.</title>
        <authorList>
            <person name="Kim W.H."/>
            <person name="Lee Y.M."/>
        </authorList>
    </citation>
    <scope>NUCLEOTIDE SEQUENCE [LARGE SCALE GENOMIC DNA]</scope>
    <source>
        <strain evidence="11 12">PAMC 29467</strain>
    </source>
</reference>
<dbReference type="CDD" id="cd03478">
    <property type="entry name" value="Rieske_AIFL_N"/>
    <property type="match status" value="1"/>
</dbReference>
<proteinExistence type="predicted"/>
<feature type="domain" description="Rieske" evidence="10">
    <location>
        <begin position="12"/>
        <end position="107"/>
    </location>
</feature>
<dbReference type="Pfam" id="PF14759">
    <property type="entry name" value="Reductase_C"/>
    <property type="match status" value="1"/>
</dbReference>
<name>A0ABY7LPG4_9BACT</name>
<dbReference type="PANTHER" id="PTHR43557">
    <property type="entry name" value="APOPTOSIS-INDUCING FACTOR 1"/>
    <property type="match status" value="1"/>
</dbReference>
<evidence type="ECO:0000256" key="1">
    <source>
        <dbReference type="ARBA" id="ARBA00001974"/>
    </source>
</evidence>
<dbReference type="InterPro" id="IPR036922">
    <property type="entry name" value="Rieske_2Fe-2S_sf"/>
</dbReference>
<dbReference type="InterPro" id="IPR017941">
    <property type="entry name" value="Rieske_2Fe-2S"/>
</dbReference>
<dbReference type="InterPro" id="IPR036188">
    <property type="entry name" value="FAD/NAD-bd_sf"/>
</dbReference>
<keyword evidence="2" id="KW-0285">Flavoprotein</keyword>
<sequence>MSSSATVMPTETNLAPADALQDGEMRTYSAHGTDVLLIRRAGQYHALAAHCPHYGAPLEKGRLVGEQLVCPWHHACFRVTDGALCEPPALDALPAFPVRVHEGQVWVQVPRNPPASAASPDATPTALVGGQPPAPSAAAPDSRTFVVVGGGAAGQFAAQTLRQEGFGGRIVLVTAEAAMPYDRTKLSKAYLAGKADKKTLPLRKPDFYEQHDIEVLTDTRATGLHLRTRELKLSGRGPLHYDKLLLAPGGTPSLLPTLPGHDLTNVLPLRTPTDADSIRKAAGPDARIVIIGAGFIGMEAAASLAAEGRHVTVVAQEKEPFERVLGPKIGAMFRNLHRRHGVRFKPEAAVAELVGEQGRVVGVQLKAGQRLPADVVVLGVGVQPATEFLAHTFELEKDGGLRVDAQLLAAEHVYAAGDIARFPLAAGLGQHRVEHWRVAQQQGAAAARNMLGQAKPFAAVPFFWTQQFGKSLRYVGHAEAWDEIIFHGDVRRHNFLALYTHQNRIVAAATMNRDDDMICIEALMAAGQMPTPTAARRKQNWPKLLAAVQA</sequence>
<keyword evidence="5" id="KW-0274">FAD</keyword>
<keyword evidence="6" id="KW-0560">Oxidoreductase</keyword>
<dbReference type="Pfam" id="PF00355">
    <property type="entry name" value="Rieske"/>
    <property type="match status" value="1"/>
</dbReference>
<evidence type="ECO:0000256" key="3">
    <source>
        <dbReference type="ARBA" id="ARBA00022714"/>
    </source>
</evidence>
<evidence type="ECO:0000259" key="10">
    <source>
        <dbReference type="PROSITE" id="PS51296"/>
    </source>
</evidence>
<dbReference type="Gene3D" id="3.50.50.60">
    <property type="entry name" value="FAD/NAD(P)-binding domain"/>
    <property type="match status" value="2"/>
</dbReference>
<keyword evidence="12" id="KW-1185">Reference proteome</keyword>
<dbReference type="Pfam" id="PF07992">
    <property type="entry name" value="Pyr_redox_2"/>
    <property type="match status" value="1"/>
</dbReference>
<evidence type="ECO:0000256" key="7">
    <source>
        <dbReference type="ARBA" id="ARBA00023004"/>
    </source>
</evidence>
<protein>
    <submittedName>
        <fullName evidence="11">FAD-dependent oxidoreductase</fullName>
    </submittedName>
</protein>
<gene>
    <name evidence="11" type="ORF">O3303_16110</name>
</gene>
<keyword evidence="8" id="KW-0411">Iron-sulfur</keyword>
<evidence type="ECO:0000256" key="2">
    <source>
        <dbReference type="ARBA" id="ARBA00022630"/>
    </source>
</evidence>
<dbReference type="PANTHER" id="PTHR43557:SF2">
    <property type="entry name" value="RIESKE DOMAIN-CONTAINING PROTEIN-RELATED"/>
    <property type="match status" value="1"/>
</dbReference>
<dbReference type="SUPFAM" id="SSF51905">
    <property type="entry name" value="FAD/NAD(P)-binding domain"/>
    <property type="match status" value="2"/>
</dbReference>
<organism evidence="11 12">
    <name type="scientific">Hymenobacter canadensis</name>
    <dbReference type="NCBI Taxonomy" id="2999067"/>
    <lineage>
        <taxon>Bacteria</taxon>
        <taxon>Pseudomonadati</taxon>
        <taxon>Bacteroidota</taxon>
        <taxon>Cytophagia</taxon>
        <taxon>Cytophagales</taxon>
        <taxon>Hymenobacteraceae</taxon>
        <taxon>Hymenobacter</taxon>
    </lineage>
</organism>
<feature type="compositionally biased region" description="Low complexity" evidence="9">
    <location>
        <begin position="114"/>
        <end position="126"/>
    </location>
</feature>
<dbReference type="PRINTS" id="PR00411">
    <property type="entry name" value="PNDRDTASEI"/>
</dbReference>
<dbReference type="Gene3D" id="2.102.10.10">
    <property type="entry name" value="Rieske [2Fe-2S] iron-sulphur domain"/>
    <property type="match status" value="1"/>
</dbReference>
<dbReference type="InterPro" id="IPR028202">
    <property type="entry name" value="Reductase_C"/>
</dbReference>
<keyword evidence="3" id="KW-0001">2Fe-2S</keyword>
<dbReference type="SUPFAM" id="SSF50022">
    <property type="entry name" value="ISP domain"/>
    <property type="match status" value="1"/>
</dbReference>
<accession>A0ABY7LPG4</accession>
<feature type="region of interest" description="Disordered" evidence="9">
    <location>
        <begin position="112"/>
        <end position="139"/>
    </location>
</feature>
<dbReference type="PROSITE" id="PS51296">
    <property type="entry name" value="RIESKE"/>
    <property type="match status" value="1"/>
</dbReference>
<evidence type="ECO:0000256" key="4">
    <source>
        <dbReference type="ARBA" id="ARBA00022723"/>
    </source>
</evidence>
<evidence type="ECO:0000256" key="6">
    <source>
        <dbReference type="ARBA" id="ARBA00023002"/>
    </source>
</evidence>
<evidence type="ECO:0000313" key="12">
    <source>
        <dbReference type="Proteomes" id="UP001211005"/>
    </source>
</evidence>